<dbReference type="OrthoDB" id="79480at2759"/>
<evidence type="ECO:0000259" key="8">
    <source>
        <dbReference type="Pfam" id="PF11600"/>
    </source>
</evidence>
<accession>A0A9W9NPI3</accession>
<evidence type="ECO:0000313" key="12">
    <source>
        <dbReference type="Proteomes" id="UP001150941"/>
    </source>
</evidence>
<evidence type="ECO:0000313" key="11">
    <source>
        <dbReference type="EMBL" id="KAJ5223762.1"/>
    </source>
</evidence>
<proteinExistence type="predicted"/>
<keyword evidence="3" id="KW-0227">DNA damage</keyword>
<dbReference type="Pfam" id="PF11600">
    <property type="entry name" value="CAF1A_acidic"/>
    <property type="match status" value="1"/>
</dbReference>
<evidence type="ECO:0000256" key="1">
    <source>
        <dbReference type="ARBA" id="ARBA00004123"/>
    </source>
</evidence>
<feature type="compositionally biased region" description="Polar residues" evidence="7">
    <location>
        <begin position="53"/>
        <end position="88"/>
    </location>
</feature>
<protein>
    <recommendedName>
        <fullName evidence="13">Chromatin assembly factor 1 subunit A</fullName>
    </recommendedName>
</protein>
<dbReference type="GO" id="GO:0006281">
    <property type="term" value="P:DNA repair"/>
    <property type="evidence" value="ECO:0007669"/>
    <property type="project" value="UniProtKB-KW"/>
</dbReference>
<gene>
    <name evidence="11" type="ORF">N7468_008304</name>
</gene>
<dbReference type="InterPro" id="IPR021644">
    <property type="entry name" value="CAF-1_p150_acidic"/>
</dbReference>
<evidence type="ECO:0000256" key="2">
    <source>
        <dbReference type="ARBA" id="ARBA00022705"/>
    </source>
</evidence>
<dbReference type="Proteomes" id="UP001150941">
    <property type="component" value="Unassembled WGS sequence"/>
</dbReference>
<evidence type="ECO:0000259" key="9">
    <source>
        <dbReference type="Pfam" id="PF12253"/>
    </source>
</evidence>
<keyword evidence="6" id="KW-0539">Nucleus</keyword>
<evidence type="ECO:0000256" key="5">
    <source>
        <dbReference type="ARBA" id="ARBA00023204"/>
    </source>
</evidence>
<dbReference type="InterPro" id="IPR022043">
    <property type="entry name" value="CAF1A_DD"/>
</dbReference>
<dbReference type="PANTHER" id="PTHR15272">
    <property type="entry name" value="CHROMATIN ASSEMBLY FACTOR 1 SUBUNIT A CAF-1 SUBUNIT A"/>
    <property type="match status" value="1"/>
</dbReference>
<name>A0A9W9NPI3_9EURO</name>
<dbReference type="RefSeq" id="XP_058327945.1">
    <property type="nucleotide sequence ID" value="XM_058477600.1"/>
</dbReference>
<feature type="compositionally biased region" description="Polar residues" evidence="7">
    <location>
        <begin position="1"/>
        <end position="14"/>
    </location>
</feature>
<feature type="region of interest" description="Disordered" evidence="7">
    <location>
        <begin position="106"/>
        <end position="291"/>
    </location>
</feature>
<dbReference type="AlphaFoldDB" id="A0A9W9NPI3"/>
<evidence type="ECO:0000256" key="6">
    <source>
        <dbReference type="ARBA" id="ARBA00023242"/>
    </source>
</evidence>
<keyword evidence="2" id="KW-0235">DNA replication</keyword>
<comment type="subcellular location">
    <subcellularLocation>
        <location evidence="1">Nucleus</location>
    </subcellularLocation>
</comment>
<feature type="compositionally biased region" description="Pro residues" evidence="7">
    <location>
        <begin position="273"/>
        <end position="283"/>
    </location>
</feature>
<organism evidence="11 12">
    <name type="scientific">Penicillium chermesinum</name>
    <dbReference type="NCBI Taxonomy" id="63820"/>
    <lineage>
        <taxon>Eukaryota</taxon>
        <taxon>Fungi</taxon>
        <taxon>Dikarya</taxon>
        <taxon>Ascomycota</taxon>
        <taxon>Pezizomycotina</taxon>
        <taxon>Eurotiomycetes</taxon>
        <taxon>Eurotiomycetidae</taxon>
        <taxon>Eurotiales</taxon>
        <taxon>Aspergillaceae</taxon>
        <taxon>Penicillium</taxon>
    </lineage>
</organism>
<feature type="compositionally biased region" description="Basic and acidic residues" evidence="7">
    <location>
        <begin position="137"/>
        <end position="248"/>
    </location>
</feature>
<dbReference type="GeneID" id="83204903"/>
<dbReference type="EMBL" id="JAPQKS010000006">
    <property type="protein sequence ID" value="KAJ5223762.1"/>
    <property type="molecule type" value="Genomic_DNA"/>
</dbReference>
<evidence type="ECO:0008006" key="13">
    <source>
        <dbReference type="Google" id="ProtNLM"/>
    </source>
</evidence>
<reference evidence="11" key="2">
    <citation type="journal article" date="2023" name="IMA Fungus">
        <title>Comparative genomic study of the Penicillium genus elucidates a diverse pangenome and 15 lateral gene transfer events.</title>
        <authorList>
            <person name="Petersen C."/>
            <person name="Sorensen T."/>
            <person name="Nielsen M.R."/>
            <person name="Sondergaard T.E."/>
            <person name="Sorensen J.L."/>
            <person name="Fitzpatrick D.A."/>
            <person name="Frisvad J.C."/>
            <person name="Nielsen K.L."/>
        </authorList>
    </citation>
    <scope>NUCLEOTIDE SEQUENCE</scope>
    <source>
        <strain evidence="11">IBT 19713</strain>
    </source>
</reference>
<feature type="compositionally biased region" description="Acidic residues" evidence="7">
    <location>
        <begin position="445"/>
        <end position="488"/>
    </location>
</feature>
<dbReference type="GO" id="GO:0033186">
    <property type="term" value="C:CAF-1 complex"/>
    <property type="evidence" value="ECO:0007669"/>
    <property type="project" value="TreeGrafter"/>
</dbReference>
<reference evidence="11" key="1">
    <citation type="submission" date="2022-11" db="EMBL/GenBank/DDBJ databases">
        <authorList>
            <person name="Petersen C."/>
        </authorList>
    </citation>
    <scope>NUCLEOTIDE SEQUENCE</scope>
    <source>
        <strain evidence="11">IBT 19713</strain>
    </source>
</reference>
<dbReference type="Pfam" id="PF21796">
    <property type="entry name" value="Cac1_C"/>
    <property type="match status" value="1"/>
</dbReference>
<dbReference type="GO" id="GO:0006334">
    <property type="term" value="P:nucleosome assembly"/>
    <property type="evidence" value="ECO:0007669"/>
    <property type="project" value="TreeGrafter"/>
</dbReference>
<feature type="region of interest" description="Disordered" evidence="7">
    <location>
        <begin position="419"/>
        <end position="495"/>
    </location>
</feature>
<dbReference type="GO" id="GO:0005634">
    <property type="term" value="C:nucleus"/>
    <property type="evidence" value="ECO:0007669"/>
    <property type="project" value="UniProtKB-SubCell"/>
</dbReference>
<keyword evidence="4" id="KW-0143">Chaperone</keyword>
<evidence type="ECO:0000256" key="3">
    <source>
        <dbReference type="ARBA" id="ARBA00022763"/>
    </source>
</evidence>
<dbReference type="PANTHER" id="PTHR15272:SF0">
    <property type="entry name" value="CHROMATIN ASSEMBLY FACTOR 1 SUBUNIT A"/>
    <property type="match status" value="1"/>
</dbReference>
<feature type="region of interest" description="Disordered" evidence="7">
    <location>
        <begin position="373"/>
        <end position="393"/>
    </location>
</feature>
<feature type="region of interest" description="Disordered" evidence="7">
    <location>
        <begin position="1"/>
        <end position="88"/>
    </location>
</feature>
<keyword evidence="5" id="KW-0234">DNA repair</keyword>
<evidence type="ECO:0000256" key="4">
    <source>
        <dbReference type="ARBA" id="ARBA00023186"/>
    </source>
</evidence>
<keyword evidence="12" id="KW-1185">Reference proteome</keyword>
<evidence type="ECO:0000259" key="10">
    <source>
        <dbReference type="Pfam" id="PF21796"/>
    </source>
</evidence>
<evidence type="ECO:0000256" key="7">
    <source>
        <dbReference type="SAM" id="MobiDB-lite"/>
    </source>
</evidence>
<comment type="caution">
    <text evidence="11">The sequence shown here is derived from an EMBL/GenBank/DDBJ whole genome shotgun (WGS) entry which is preliminary data.</text>
</comment>
<feature type="domain" description="Chromatin assembly factor 1 subunit A dimerization" evidence="9">
    <location>
        <begin position="403"/>
        <end position="477"/>
    </location>
</feature>
<feature type="domain" description="Chromatin assembly factor 1 p150 subunit acidic region" evidence="8">
    <location>
        <begin position="165"/>
        <end position="269"/>
    </location>
</feature>
<feature type="domain" description="Chromatin assembly factor 1 subunit Cac1-like C-terminal" evidence="10">
    <location>
        <begin position="583"/>
        <end position="638"/>
    </location>
</feature>
<dbReference type="GO" id="GO:0006260">
    <property type="term" value="P:DNA replication"/>
    <property type="evidence" value="ECO:0007669"/>
    <property type="project" value="UniProtKB-KW"/>
</dbReference>
<dbReference type="InterPro" id="IPR048800">
    <property type="entry name" value="Cac1-like_C"/>
</dbReference>
<dbReference type="Pfam" id="PF12253">
    <property type="entry name" value="CAF1A_dimeriz"/>
    <property type="match status" value="1"/>
</dbReference>
<sequence length="640" mass="72488">MTASRSPLMESNMTLSPLPPPASISASPSSPRKRSINEVDDAVISSVGHKRPNTSCTGENQENQDPSTASAIEDQSTTPNKETATHQTQFAVVLPASASALFDLSPPVTDTVTMTPANAEETGGPASKRQKVSPASKDVKQQEKEAKERQRLEEKAKKDEEKRLRADEKKKRDAEREEEKRVKEEEKKKRDAEREEEKRLKEEEKKRREAEREERRRAKEEEKAAKEAAKEDEKRRKEEEKQKKERAQPKLNSFFAKPPPPTSPAKSANSPSKPQPNVDPVPTPVKSSESDYSKEFPEFFVQSHTTVAPPHRFQRDELALKHVRQTLDASLDPSAKPFKHTPFRPSEVFNLIPYRRRQGRQGYSAREIMRTMQEQNEQEHTGAQADRQTKKSPQKMLLEVQMKSLKFCEDVRPPYQGTYTRAVPPAEAKKMSRNPYHKGLPETNYEYDSEAEWEEPEEGEDLDSEEEEEGSEDGDEEMDDFLDDEDDALAGGKRRQIVGDLEPVCSGIRWAADGVDEDMKVYQIETISETVRFPIDPWSTSYWETPKPSADPAQAKAAVFQKPAAGPLDKFRSTSGDAPPLGLAEFKQAVEGSDLTKIGLMEHLKKRFPKIPKDTLKVTLEQVAKRVGEKQTEKRWVCNP</sequence>